<reference evidence="16" key="1">
    <citation type="submission" date="2016-10" db="EMBL/GenBank/DDBJ databases">
        <title>Sequence of Gallionella enrichment culture.</title>
        <authorList>
            <person name="Poehlein A."/>
            <person name="Muehling M."/>
            <person name="Daniel R."/>
        </authorList>
    </citation>
    <scope>NUCLEOTIDE SEQUENCE</scope>
</reference>
<dbReference type="PIRSF" id="PIRSF000497">
    <property type="entry name" value="MAT"/>
    <property type="match status" value="1"/>
</dbReference>
<keyword evidence="6" id="KW-0554">One-carbon metabolism</keyword>
<dbReference type="CDD" id="cd18079">
    <property type="entry name" value="S-AdoMet_synt"/>
    <property type="match status" value="1"/>
</dbReference>
<dbReference type="InterPro" id="IPR022631">
    <property type="entry name" value="ADOMET_SYNTHASE_CS"/>
</dbReference>
<dbReference type="Pfam" id="PF02773">
    <property type="entry name" value="S-AdoMet_synt_C"/>
    <property type="match status" value="1"/>
</dbReference>
<evidence type="ECO:0000256" key="8">
    <source>
        <dbReference type="ARBA" id="ARBA00022723"/>
    </source>
</evidence>
<organism evidence="16">
    <name type="scientific">mine drainage metagenome</name>
    <dbReference type="NCBI Taxonomy" id="410659"/>
    <lineage>
        <taxon>unclassified sequences</taxon>
        <taxon>metagenomes</taxon>
        <taxon>ecological metagenomes</taxon>
    </lineage>
</organism>
<dbReference type="PANTHER" id="PTHR11964">
    <property type="entry name" value="S-ADENOSYLMETHIONINE SYNTHETASE"/>
    <property type="match status" value="1"/>
</dbReference>
<evidence type="ECO:0000313" key="16">
    <source>
        <dbReference type="EMBL" id="OIQ88504.1"/>
    </source>
</evidence>
<dbReference type="Gene3D" id="3.30.300.10">
    <property type="match status" value="3"/>
</dbReference>
<sequence length="387" mass="42159">MSDYLFTSESVSEGHPDKVADQISDAILDAILAQDRTARVAAETLTNTGLVVLAGEITTTANVDYIKVARDTIRRIGYDNTDYGIDYRGCAVLVAYDKQSPDIAQGVDHAEDDPLDQGAGDQGLMFGYACDETPQLMPLPIWLAHRLMERQSHLRKDGRLPWLRPDAKSQVTVRYVDGKPHSIDTVVLSTQHAPEMSLEAIREAVIEDIIKPVLPKALIKGEIKYLVNPTGRFVIGGPQGDCGLTGRKIIVDTYGGACPHGGGAFSGKDPSKVDRSAAYAGRYVAKNIVAAGLATRCTVQVSYAIGVAHPTSVMVETYGTGKVSNEELTELVRRHFDLRPKGIVKMLDLLRPIYEKTASYGHFGRDEPEFTWEATDKAMLLKADAGL</sequence>
<feature type="domain" description="S-adenosylmethionine synthetase central" evidence="14">
    <location>
        <begin position="116"/>
        <end position="233"/>
    </location>
</feature>
<dbReference type="PROSITE" id="PS00376">
    <property type="entry name" value="ADOMET_SYNTHASE_1"/>
    <property type="match status" value="1"/>
</dbReference>
<dbReference type="InterPro" id="IPR022629">
    <property type="entry name" value="S-AdoMet_synt_central"/>
</dbReference>
<evidence type="ECO:0000256" key="4">
    <source>
        <dbReference type="ARBA" id="ARBA00009685"/>
    </source>
</evidence>
<dbReference type="FunFam" id="3.30.300.10:FF:000003">
    <property type="entry name" value="S-adenosylmethionine synthase"/>
    <property type="match status" value="1"/>
</dbReference>
<dbReference type="SUPFAM" id="SSF55973">
    <property type="entry name" value="S-adenosylmethionine synthetase"/>
    <property type="match status" value="3"/>
</dbReference>
<evidence type="ECO:0000256" key="11">
    <source>
        <dbReference type="ARBA" id="ARBA00022842"/>
    </source>
</evidence>
<gene>
    <name evidence="16" type="primary">metK_10</name>
    <name evidence="16" type="ORF">GALL_296380</name>
</gene>
<keyword evidence="12" id="KW-0630">Potassium</keyword>
<dbReference type="InterPro" id="IPR022628">
    <property type="entry name" value="S-AdoMet_synt_N"/>
</dbReference>
<dbReference type="InterPro" id="IPR022636">
    <property type="entry name" value="S-AdoMet_synthetase_sfam"/>
</dbReference>
<evidence type="ECO:0000259" key="13">
    <source>
        <dbReference type="Pfam" id="PF00438"/>
    </source>
</evidence>
<name>A0A1J5QY35_9ZZZZ</name>
<dbReference type="GO" id="GO:0004478">
    <property type="term" value="F:methionine adenosyltransferase activity"/>
    <property type="evidence" value="ECO:0007669"/>
    <property type="project" value="UniProtKB-EC"/>
</dbReference>
<dbReference type="UniPathway" id="UPA00315">
    <property type="reaction ID" value="UER00080"/>
</dbReference>
<dbReference type="GO" id="GO:0046872">
    <property type="term" value="F:metal ion binding"/>
    <property type="evidence" value="ECO:0007669"/>
    <property type="project" value="UniProtKB-KW"/>
</dbReference>
<comment type="pathway">
    <text evidence="3">Amino-acid biosynthesis; S-adenosyl-L-methionine biosynthesis; S-adenosyl-L-methionine from L-methionine: step 1/1.</text>
</comment>
<evidence type="ECO:0000256" key="3">
    <source>
        <dbReference type="ARBA" id="ARBA00005224"/>
    </source>
</evidence>
<dbReference type="EMBL" id="MLJW01000370">
    <property type="protein sequence ID" value="OIQ88504.1"/>
    <property type="molecule type" value="Genomic_DNA"/>
</dbReference>
<keyword evidence="9" id="KW-0547">Nucleotide-binding</keyword>
<dbReference type="HAMAP" id="MF_00086">
    <property type="entry name" value="S_AdoMet_synth1"/>
    <property type="match status" value="1"/>
</dbReference>
<evidence type="ECO:0000256" key="2">
    <source>
        <dbReference type="ARBA" id="ARBA00001958"/>
    </source>
</evidence>
<dbReference type="AlphaFoldDB" id="A0A1J5QY35"/>
<feature type="domain" description="S-adenosylmethionine synthetase N-terminal" evidence="13">
    <location>
        <begin position="4"/>
        <end position="101"/>
    </location>
</feature>
<dbReference type="PROSITE" id="PS00377">
    <property type="entry name" value="ADOMET_SYNTHASE_2"/>
    <property type="match status" value="1"/>
</dbReference>
<keyword evidence="10" id="KW-0067">ATP-binding</keyword>
<dbReference type="GO" id="GO:0006730">
    <property type="term" value="P:one-carbon metabolic process"/>
    <property type="evidence" value="ECO:0007669"/>
    <property type="project" value="UniProtKB-KW"/>
</dbReference>
<keyword evidence="11" id="KW-0460">Magnesium</keyword>
<keyword evidence="8" id="KW-0479">Metal-binding</keyword>
<dbReference type="Pfam" id="PF00438">
    <property type="entry name" value="S-AdoMet_synt_N"/>
    <property type="match status" value="1"/>
</dbReference>
<evidence type="ECO:0000256" key="1">
    <source>
        <dbReference type="ARBA" id="ARBA00001946"/>
    </source>
</evidence>
<comment type="caution">
    <text evidence="16">The sequence shown here is derived from an EMBL/GenBank/DDBJ whole genome shotgun (WGS) entry which is preliminary data.</text>
</comment>
<evidence type="ECO:0000256" key="7">
    <source>
        <dbReference type="ARBA" id="ARBA00022679"/>
    </source>
</evidence>
<evidence type="ECO:0000259" key="14">
    <source>
        <dbReference type="Pfam" id="PF02772"/>
    </source>
</evidence>
<dbReference type="GO" id="GO:0006556">
    <property type="term" value="P:S-adenosylmethionine biosynthetic process"/>
    <property type="evidence" value="ECO:0007669"/>
    <property type="project" value="UniProtKB-UniPathway"/>
</dbReference>
<proteinExistence type="inferred from homology"/>
<feature type="domain" description="S-adenosylmethionine synthetase C-terminal" evidence="15">
    <location>
        <begin position="235"/>
        <end position="373"/>
    </location>
</feature>
<comment type="cofactor">
    <cofactor evidence="2">
        <name>K(+)</name>
        <dbReference type="ChEBI" id="CHEBI:29103"/>
    </cofactor>
</comment>
<dbReference type="NCBIfam" id="TIGR01034">
    <property type="entry name" value="metK"/>
    <property type="match status" value="1"/>
</dbReference>
<dbReference type="EC" id="2.5.1.6" evidence="5"/>
<evidence type="ECO:0000256" key="6">
    <source>
        <dbReference type="ARBA" id="ARBA00022563"/>
    </source>
</evidence>
<accession>A0A1J5QY35</accession>
<dbReference type="GO" id="GO:0005524">
    <property type="term" value="F:ATP binding"/>
    <property type="evidence" value="ECO:0007669"/>
    <property type="project" value="UniProtKB-KW"/>
</dbReference>
<dbReference type="InterPro" id="IPR022630">
    <property type="entry name" value="S-AdoMet_synt_C"/>
</dbReference>
<comment type="cofactor">
    <cofactor evidence="1">
        <name>Mg(2+)</name>
        <dbReference type="ChEBI" id="CHEBI:18420"/>
    </cofactor>
</comment>
<keyword evidence="7 16" id="KW-0808">Transferase</keyword>
<evidence type="ECO:0000256" key="9">
    <source>
        <dbReference type="ARBA" id="ARBA00022741"/>
    </source>
</evidence>
<comment type="similarity">
    <text evidence="4">Belongs to the AdoMet synthase family.</text>
</comment>
<evidence type="ECO:0000256" key="10">
    <source>
        <dbReference type="ARBA" id="ARBA00022840"/>
    </source>
</evidence>
<evidence type="ECO:0000256" key="12">
    <source>
        <dbReference type="ARBA" id="ARBA00022958"/>
    </source>
</evidence>
<evidence type="ECO:0000256" key="5">
    <source>
        <dbReference type="ARBA" id="ARBA00012828"/>
    </source>
</evidence>
<dbReference type="Pfam" id="PF02772">
    <property type="entry name" value="S-AdoMet_synt_M"/>
    <property type="match status" value="1"/>
</dbReference>
<evidence type="ECO:0000259" key="15">
    <source>
        <dbReference type="Pfam" id="PF02773"/>
    </source>
</evidence>
<dbReference type="FunFam" id="3.30.300.10:FF:000004">
    <property type="entry name" value="S-adenosylmethionine synthase"/>
    <property type="match status" value="1"/>
</dbReference>
<protein>
    <recommendedName>
        <fullName evidence="5">methionine adenosyltransferase</fullName>
        <ecNumber evidence="5">2.5.1.6</ecNumber>
    </recommendedName>
</protein>
<dbReference type="InterPro" id="IPR002133">
    <property type="entry name" value="S-AdoMet_synthetase"/>
</dbReference>